<dbReference type="Gene3D" id="1.10.8.60">
    <property type="match status" value="1"/>
</dbReference>
<feature type="compositionally biased region" description="Low complexity" evidence="8">
    <location>
        <begin position="124"/>
        <end position="144"/>
    </location>
</feature>
<dbReference type="InterPro" id="IPR050304">
    <property type="entry name" value="MT-severing_AAA_ATPase"/>
</dbReference>
<keyword evidence="2" id="KW-0963">Cytoplasm</keyword>
<dbReference type="InterPro" id="IPR041569">
    <property type="entry name" value="AAA_lid_3"/>
</dbReference>
<dbReference type="PROSITE" id="PS50896">
    <property type="entry name" value="LISH"/>
    <property type="match status" value="1"/>
</dbReference>
<dbReference type="InterPro" id="IPR006594">
    <property type="entry name" value="LisH"/>
</dbReference>
<dbReference type="GO" id="GO:0005524">
    <property type="term" value="F:ATP binding"/>
    <property type="evidence" value="ECO:0007669"/>
    <property type="project" value="UniProtKB-KW"/>
</dbReference>
<dbReference type="KEGG" id="mis:MICPUN_58000"/>
<evidence type="ECO:0000256" key="6">
    <source>
        <dbReference type="ARBA" id="ARBA00023212"/>
    </source>
</evidence>
<feature type="region of interest" description="Disordered" evidence="8">
    <location>
        <begin position="100"/>
        <end position="199"/>
    </location>
</feature>
<dbReference type="GO" id="GO:0016887">
    <property type="term" value="F:ATP hydrolysis activity"/>
    <property type="evidence" value="ECO:0007669"/>
    <property type="project" value="InterPro"/>
</dbReference>
<keyword evidence="11" id="KW-1185">Reference proteome</keyword>
<evidence type="ECO:0000256" key="4">
    <source>
        <dbReference type="ARBA" id="ARBA00022741"/>
    </source>
</evidence>
<dbReference type="Gene3D" id="3.40.50.300">
    <property type="entry name" value="P-loop containing nucleotide triphosphate hydrolases"/>
    <property type="match status" value="1"/>
</dbReference>
<evidence type="ECO:0000313" key="10">
    <source>
        <dbReference type="EMBL" id="ACO63098.1"/>
    </source>
</evidence>
<dbReference type="InParanoid" id="C1E4D7"/>
<dbReference type="RefSeq" id="XP_002501840.1">
    <property type="nucleotide sequence ID" value="XM_002501794.1"/>
</dbReference>
<dbReference type="GeneID" id="8242733"/>
<dbReference type="SUPFAM" id="SSF52540">
    <property type="entry name" value="P-loop containing nucleoside triphosphate hydrolases"/>
    <property type="match status" value="1"/>
</dbReference>
<gene>
    <name evidence="10" type="ORF">MICPUN_58000</name>
</gene>
<name>C1E4D7_MICCC</name>
<accession>C1E4D7</accession>
<keyword evidence="4" id="KW-0547">Nucleotide-binding</keyword>
<dbReference type="CDD" id="cd19509">
    <property type="entry name" value="RecA-like_VPS4-like"/>
    <property type="match status" value="1"/>
</dbReference>
<dbReference type="AlphaFoldDB" id="C1E4D7"/>
<evidence type="ECO:0000256" key="8">
    <source>
        <dbReference type="SAM" id="MobiDB-lite"/>
    </source>
</evidence>
<proteinExistence type="predicted"/>
<dbReference type="GO" id="GO:0016853">
    <property type="term" value="F:isomerase activity"/>
    <property type="evidence" value="ECO:0007669"/>
    <property type="project" value="UniProtKB-KW"/>
</dbReference>
<dbReference type="SMART" id="SM00667">
    <property type="entry name" value="LisH"/>
    <property type="match status" value="1"/>
</dbReference>
<evidence type="ECO:0000256" key="1">
    <source>
        <dbReference type="ARBA" id="ARBA00004647"/>
    </source>
</evidence>
<dbReference type="OMA" id="MKTQGKY"/>
<dbReference type="Pfam" id="PF00004">
    <property type="entry name" value="AAA"/>
    <property type="match status" value="1"/>
</dbReference>
<dbReference type="InterPro" id="IPR003959">
    <property type="entry name" value="ATPase_AAA_core"/>
</dbReference>
<dbReference type="GO" id="GO:0005874">
    <property type="term" value="C:microtubule"/>
    <property type="evidence" value="ECO:0007669"/>
    <property type="project" value="UniProtKB-KW"/>
</dbReference>
<dbReference type="GO" id="GO:0000922">
    <property type="term" value="C:spindle pole"/>
    <property type="evidence" value="ECO:0007669"/>
    <property type="project" value="UniProtKB-SubCell"/>
</dbReference>
<dbReference type="PANTHER" id="PTHR23074">
    <property type="entry name" value="AAA DOMAIN-CONTAINING"/>
    <property type="match status" value="1"/>
</dbReference>
<keyword evidence="5" id="KW-0067">ATP-binding</keyword>
<protein>
    <recommendedName>
        <fullName evidence="9">AAA+ ATPase domain-containing protein</fullName>
    </recommendedName>
</protein>
<organism evidence="10 11">
    <name type="scientific">Micromonas commoda (strain RCC299 / NOUM17 / CCMP2709)</name>
    <name type="common">Picoplanktonic green alga</name>
    <dbReference type="NCBI Taxonomy" id="296587"/>
    <lineage>
        <taxon>Eukaryota</taxon>
        <taxon>Viridiplantae</taxon>
        <taxon>Chlorophyta</taxon>
        <taxon>Mamiellophyceae</taxon>
        <taxon>Mamiellales</taxon>
        <taxon>Mamiellaceae</taxon>
        <taxon>Micromonas</taxon>
    </lineage>
</organism>
<dbReference type="InterPro" id="IPR003593">
    <property type="entry name" value="AAA+_ATPase"/>
</dbReference>
<dbReference type="Pfam" id="PF17862">
    <property type="entry name" value="AAA_lid_3"/>
    <property type="match status" value="1"/>
</dbReference>
<dbReference type="SMART" id="SM00382">
    <property type="entry name" value="AAA"/>
    <property type="match status" value="1"/>
</dbReference>
<keyword evidence="7" id="KW-0413">Isomerase</keyword>
<keyword evidence="3" id="KW-0493">Microtubule</keyword>
<dbReference type="Proteomes" id="UP000002009">
    <property type="component" value="Chromosome 4"/>
</dbReference>
<comment type="subcellular location">
    <subcellularLocation>
        <location evidence="1">Cytoplasm</location>
        <location evidence="1">Cytoskeleton</location>
        <location evidence="1">Spindle pole</location>
    </subcellularLocation>
</comment>
<feature type="domain" description="AAA+ ATPase" evidence="9">
    <location>
        <begin position="262"/>
        <end position="406"/>
    </location>
</feature>
<evidence type="ECO:0000256" key="2">
    <source>
        <dbReference type="ARBA" id="ARBA00022490"/>
    </source>
</evidence>
<dbReference type="STRING" id="296587.C1E4D7"/>
<evidence type="ECO:0000256" key="5">
    <source>
        <dbReference type="ARBA" id="ARBA00022840"/>
    </source>
</evidence>
<dbReference type="FunFam" id="3.40.50.300:FF:000159">
    <property type="entry name" value="Katanin p60 ATPase-containing subunit A1"/>
    <property type="match status" value="1"/>
</dbReference>
<dbReference type="EMBL" id="CP001325">
    <property type="protein sequence ID" value="ACO63098.1"/>
    <property type="molecule type" value="Genomic_DNA"/>
</dbReference>
<dbReference type="InterPro" id="IPR027417">
    <property type="entry name" value="P-loop_NTPase"/>
</dbReference>
<dbReference type="FunCoup" id="C1E4D7">
    <property type="interactions" value="325"/>
</dbReference>
<sequence length="516" mass="55307">MAALASMKINTMVKDAEAAKAKERKRNAIVLLLRYLRDNGYVDSAEVLQRESSLAPGTVDAADNVHLERIFRELEEHHIQRFGRAPKLFRRAGETLEIDAGGAAGTATGRPGQRGVPLGRDANSKNVNNAAAAAAGRGYGSVAGKTSASTSERAGSRAKTPASQRGAAPDLSVSGDGGARRRGAGAAADVSGPCPPPAASTLDLGAGDLNDLAEVIRRDIHWGNPNVPWESVAGLDDAKRLLKEAVVMPIRYPELFRGLLAPWRGVLLYGPPGTGKTMLAKAVATECDTTFFNVSSSTVVSKWRGDSEKLVRVLFELAHHHAPSTVFMDEIDALMSARGGPGGGGGGEHEASRRMKTELLIQMDGLASPARCASGVFVLCATNLPWELDLAMLRRLEKRVLVGLPNRDARLAMAKTLLRPHEMDHGVSLDRVADETVGYSGSDVATLCKEMAMRPLRRLMARLEGEGRRAPRAAPVSVGSITEEDARLAMEVTKPSAVLHLSRYEDWCEQFGDHRH</sequence>
<dbReference type="OrthoDB" id="191529at2759"/>
<evidence type="ECO:0000256" key="7">
    <source>
        <dbReference type="ARBA" id="ARBA00023235"/>
    </source>
</evidence>
<evidence type="ECO:0000313" key="11">
    <source>
        <dbReference type="Proteomes" id="UP000002009"/>
    </source>
</evidence>
<evidence type="ECO:0000259" key="9">
    <source>
        <dbReference type="SMART" id="SM00382"/>
    </source>
</evidence>
<dbReference type="eggNOG" id="KOG0738">
    <property type="taxonomic scope" value="Eukaryota"/>
</dbReference>
<dbReference type="PANTHER" id="PTHR23074:SF78">
    <property type="entry name" value="KATANIN P60 ATPASE-CONTAINING SUBUNIT A-LIKE 2"/>
    <property type="match status" value="1"/>
</dbReference>
<keyword evidence="6" id="KW-0206">Cytoskeleton</keyword>
<evidence type="ECO:0000256" key="3">
    <source>
        <dbReference type="ARBA" id="ARBA00022701"/>
    </source>
</evidence>
<reference evidence="10 11" key="1">
    <citation type="journal article" date="2009" name="Science">
        <title>Green evolution and dynamic adaptations revealed by genomes of the marine picoeukaryotes Micromonas.</title>
        <authorList>
            <person name="Worden A.Z."/>
            <person name="Lee J.H."/>
            <person name="Mock T."/>
            <person name="Rouze P."/>
            <person name="Simmons M.P."/>
            <person name="Aerts A.L."/>
            <person name="Allen A.E."/>
            <person name="Cuvelier M.L."/>
            <person name="Derelle E."/>
            <person name="Everett M.V."/>
            <person name="Foulon E."/>
            <person name="Grimwood J."/>
            <person name="Gundlach H."/>
            <person name="Henrissat B."/>
            <person name="Napoli C."/>
            <person name="McDonald S.M."/>
            <person name="Parker M.S."/>
            <person name="Rombauts S."/>
            <person name="Salamov A."/>
            <person name="Von Dassow P."/>
            <person name="Badger J.H."/>
            <person name="Coutinho P.M."/>
            <person name="Demir E."/>
            <person name="Dubchak I."/>
            <person name="Gentemann C."/>
            <person name="Eikrem W."/>
            <person name="Gready J.E."/>
            <person name="John U."/>
            <person name="Lanier W."/>
            <person name="Lindquist E.A."/>
            <person name="Lucas S."/>
            <person name="Mayer K.F."/>
            <person name="Moreau H."/>
            <person name="Not F."/>
            <person name="Otillar R."/>
            <person name="Panaud O."/>
            <person name="Pangilinan J."/>
            <person name="Paulsen I."/>
            <person name="Piegu B."/>
            <person name="Poliakov A."/>
            <person name="Robbens S."/>
            <person name="Schmutz J."/>
            <person name="Toulza E."/>
            <person name="Wyss T."/>
            <person name="Zelensky A."/>
            <person name="Zhou K."/>
            <person name="Armbrust E.V."/>
            <person name="Bhattacharya D."/>
            <person name="Goodenough U.W."/>
            <person name="Van de Peer Y."/>
            <person name="Grigoriev I.V."/>
        </authorList>
    </citation>
    <scope>NUCLEOTIDE SEQUENCE [LARGE SCALE GENOMIC DNA]</scope>
    <source>
        <strain evidence="11">RCC299 / NOUM17</strain>
    </source>
</reference>